<accession>U2X2H5</accession>
<organism evidence="1 2">
    <name type="scientific">Geobacillus kaustophilus GBlys</name>
    <dbReference type="NCBI Taxonomy" id="1337888"/>
    <lineage>
        <taxon>Bacteria</taxon>
        <taxon>Bacillati</taxon>
        <taxon>Bacillota</taxon>
        <taxon>Bacilli</taxon>
        <taxon>Bacillales</taxon>
        <taxon>Anoxybacillaceae</taxon>
        <taxon>Geobacillus</taxon>
        <taxon>Geobacillus thermoleovorans group</taxon>
    </lineage>
</organism>
<proteinExistence type="predicted"/>
<dbReference type="Proteomes" id="UP000016424">
    <property type="component" value="Unassembled WGS sequence"/>
</dbReference>
<sequence length="64" mass="7053">MASRGIAYDKMAINNTIPPKKKPTKTVLPGTSEISYKCAGIHKMIKPDSNSSVAPQNGRRLRQR</sequence>
<evidence type="ECO:0000313" key="1">
    <source>
        <dbReference type="EMBL" id="GAD12697.1"/>
    </source>
</evidence>
<name>U2X2H5_GEOKU</name>
<gene>
    <name evidence="1" type="ORF">GBL_0914</name>
</gene>
<dbReference type="AlphaFoldDB" id="U2X2H5"/>
<comment type="caution">
    <text evidence="1">The sequence shown here is derived from an EMBL/GenBank/DDBJ whole genome shotgun (WGS) entry which is preliminary data.</text>
</comment>
<dbReference type="EMBL" id="BASG01000005">
    <property type="protein sequence ID" value="GAD12697.1"/>
    <property type="molecule type" value="Genomic_DNA"/>
</dbReference>
<evidence type="ECO:0000313" key="2">
    <source>
        <dbReference type="Proteomes" id="UP000016424"/>
    </source>
</evidence>
<reference evidence="2" key="1">
    <citation type="journal article" date="2013" name="Genome">
        <title>Draft Genome Sequence of Geobacillus kaustophilus GBlys, a Lysogenic Strain with Bacteriophage phiOH2.</title>
        <authorList>
            <person name="Doi K."/>
            <person name="Mori K."/>
            <person name="Martono H."/>
            <person name="Nagayoshi Y."/>
            <person name="Fujino Y."/>
            <person name="Tashiro K."/>
            <person name="Kuhara S."/>
            <person name="Ohshima T."/>
        </authorList>
    </citation>
    <scope>NUCLEOTIDE SEQUENCE [LARGE SCALE GENOMIC DNA]</scope>
    <source>
        <strain evidence="2">GBlys</strain>
    </source>
</reference>
<protein>
    <submittedName>
        <fullName evidence="1">Uncharacterized protein</fullName>
    </submittedName>
</protein>